<evidence type="ECO:0000313" key="2">
    <source>
        <dbReference type="Proteomes" id="UP000322077"/>
    </source>
</evidence>
<sequence length="148" mass="16839">MEARGALELLAEHQRKILGIMEGAEQILLHGSASDSYSMSQKRWELLRAMTSYQYYKHAEVLDPMIARGMPDQIKAAKELKARCIKLGDEFRAYVARWTQSGVCDWATYKPEALNLIKMIRLHMAREARAMAMLMGESSYARPMALAV</sequence>
<organism evidence="1 2">
    <name type="scientific">Sphingomonas montanisoli</name>
    <dbReference type="NCBI Taxonomy" id="2606412"/>
    <lineage>
        <taxon>Bacteria</taxon>
        <taxon>Pseudomonadati</taxon>
        <taxon>Pseudomonadota</taxon>
        <taxon>Alphaproteobacteria</taxon>
        <taxon>Sphingomonadales</taxon>
        <taxon>Sphingomonadaceae</taxon>
        <taxon>Sphingomonas</taxon>
    </lineage>
</organism>
<gene>
    <name evidence="1" type="ORF">FYJ91_10640</name>
</gene>
<dbReference type="RefSeq" id="WP_149522195.1">
    <property type="nucleotide sequence ID" value="NZ_VTOU01000002.1"/>
</dbReference>
<accession>A0A5D9C9Z9</accession>
<comment type="caution">
    <text evidence="1">The sequence shown here is derived from an EMBL/GenBank/DDBJ whole genome shotgun (WGS) entry which is preliminary data.</text>
</comment>
<evidence type="ECO:0008006" key="3">
    <source>
        <dbReference type="Google" id="ProtNLM"/>
    </source>
</evidence>
<name>A0A5D9C9Z9_9SPHN</name>
<keyword evidence="2" id="KW-1185">Reference proteome</keyword>
<evidence type="ECO:0000313" key="1">
    <source>
        <dbReference type="EMBL" id="TZG27982.1"/>
    </source>
</evidence>
<protein>
    <recommendedName>
        <fullName evidence="3">Hemerythrin domain-containing protein</fullName>
    </recommendedName>
</protein>
<dbReference type="AlphaFoldDB" id="A0A5D9C9Z9"/>
<dbReference type="EMBL" id="VTOU01000002">
    <property type="protein sequence ID" value="TZG27982.1"/>
    <property type="molecule type" value="Genomic_DNA"/>
</dbReference>
<dbReference type="Proteomes" id="UP000322077">
    <property type="component" value="Unassembled WGS sequence"/>
</dbReference>
<proteinExistence type="predicted"/>
<reference evidence="1 2" key="1">
    <citation type="submission" date="2019-08" db="EMBL/GenBank/DDBJ databases">
        <authorList>
            <person name="Wang G."/>
            <person name="Xu Z."/>
        </authorList>
    </citation>
    <scope>NUCLEOTIDE SEQUENCE [LARGE SCALE GENOMIC DNA]</scope>
    <source>
        <strain evidence="1 2">ZX</strain>
    </source>
</reference>